<feature type="transmembrane region" description="Helical" evidence="5">
    <location>
        <begin position="56"/>
        <end position="77"/>
    </location>
</feature>
<organism evidence="7 8">
    <name type="scientific">Bugula neritina</name>
    <name type="common">Brown bryozoan</name>
    <name type="synonym">Sertularia neritina</name>
    <dbReference type="NCBI Taxonomy" id="10212"/>
    <lineage>
        <taxon>Eukaryota</taxon>
        <taxon>Metazoa</taxon>
        <taxon>Spiralia</taxon>
        <taxon>Lophotrochozoa</taxon>
        <taxon>Bryozoa</taxon>
        <taxon>Gymnolaemata</taxon>
        <taxon>Cheilostomatida</taxon>
        <taxon>Flustrina</taxon>
        <taxon>Buguloidea</taxon>
        <taxon>Bugulidae</taxon>
        <taxon>Bugula</taxon>
    </lineage>
</organism>
<evidence type="ECO:0000256" key="2">
    <source>
        <dbReference type="ARBA" id="ARBA00022692"/>
    </source>
</evidence>
<keyword evidence="4 5" id="KW-0472">Membrane</keyword>
<evidence type="ECO:0000256" key="5">
    <source>
        <dbReference type="SAM" id="Phobius"/>
    </source>
</evidence>
<comment type="caution">
    <text evidence="7">The sequence shown here is derived from an EMBL/GenBank/DDBJ whole genome shotgun (WGS) entry which is preliminary data.</text>
</comment>
<accession>A0A7J7J284</accession>
<evidence type="ECO:0000256" key="4">
    <source>
        <dbReference type="ARBA" id="ARBA00023136"/>
    </source>
</evidence>
<evidence type="ECO:0000313" key="7">
    <source>
        <dbReference type="EMBL" id="KAF6020259.1"/>
    </source>
</evidence>
<keyword evidence="3 5" id="KW-1133">Transmembrane helix</keyword>
<feature type="domain" description="G-protein coupled receptors family 1 profile" evidence="6">
    <location>
        <begin position="68"/>
        <end position="327"/>
    </location>
</feature>
<dbReference type="InterPro" id="IPR017452">
    <property type="entry name" value="GPCR_Rhodpsn_7TM"/>
</dbReference>
<evidence type="ECO:0000259" key="6">
    <source>
        <dbReference type="PROSITE" id="PS50262"/>
    </source>
</evidence>
<feature type="transmembrane region" description="Helical" evidence="5">
    <location>
        <begin position="270"/>
        <end position="291"/>
    </location>
</feature>
<dbReference type="AlphaFoldDB" id="A0A7J7J284"/>
<feature type="transmembrane region" description="Helical" evidence="5">
    <location>
        <begin position="176"/>
        <end position="198"/>
    </location>
</feature>
<feature type="transmembrane region" description="Helical" evidence="5">
    <location>
        <begin position="89"/>
        <end position="112"/>
    </location>
</feature>
<comment type="subcellular location">
    <subcellularLocation>
        <location evidence="1">Membrane</location>
    </subcellularLocation>
</comment>
<evidence type="ECO:0000256" key="1">
    <source>
        <dbReference type="ARBA" id="ARBA00004370"/>
    </source>
</evidence>
<evidence type="ECO:0000256" key="3">
    <source>
        <dbReference type="ARBA" id="ARBA00022989"/>
    </source>
</evidence>
<reference evidence="7" key="1">
    <citation type="submission" date="2020-06" db="EMBL/GenBank/DDBJ databases">
        <title>Draft genome of Bugula neritina, a colonial animal packing powerful symbionts and potential medicines.</title>
        <authorList>
            <person name="Rayko M."/>
        </authorList>
    </citation>
    <scope>NUCLEOTIDE SEQUENCE [LARGE SCALE GENOMIC DNA]</scope>
    <source>
        <strain evidence="7">Kwan_BN1</strain>
    </source>
</reference>
<feature type="transmembrane region" description="Helical" evidence="5">
    <location>
        <begin position="132"/>
        <end position="164"/>
    </location>
</feature>
<dbReference type="EMBL" id="VXIV02003184">
    <property type="protein sequence ID" value="KAF6020259.1"/>
    <property type="molecule type" value="Genomic_DNA"/>
</dbReference>
<keyword evidence="8" id="KW-1185">Reference proteome</keyword>
<proteinExistence type="predicted"/>
<dbReference type="SUPFAM" id="SSF81321">
    <property type="entry name" value="Family A G protein-coupled receptor-like"/>
    <property type="match status" value="1"/>
</dbReference>
<sequence>MFGNIVNEQPTRVMAFPTTSDYNLMTTDAYKAYNYTASYSSFTPDQLNIDLNLGQAGISVIGAVLNLLNVIVLILMVRRYGCTKNVYGLFLAVGVLDLSMNILWSIYLFTAYARKRSPLPRSFDPLLYDSNIQYLLVNLAIHSLNFLSTTSAFVILAMAVLSLIHTVIRSKSWISFPEVIAVLAGVLVVSVLLSWPGWLETQLRAWKVRHDMTNPGFTEDKVINSIDSFVYWRAYNIIAIYIPYGLTFLLMILLICVTRQYSLKEECHKVVVMLTAVLAWKLICETPFILVQVISHWVSFPKATRITAYDIARYGFVLLHSFRGLIYFAFNSLYRQTAFCKAQSVPAATMAAPRDQGMYSFYT</sequence>
<gene>
    <name evidence="7" type="ORF">EB796_021441</name>
</gene>
<feature type="transmembrane region" description="Helical" evidence="5">
    <location>
        <begin position="234"/>
        <end position="258"/>
    </location>
</feature>
<protein>
    <recommendedName>
        <fullName evidence="6">G-protein coupled receptors family 1 profile domain-containing protein</fullName>
    </recommendedName>
</protein>
<dbReference type="GO" id="GO:0016020">
    <property type="term" value="C:membrane"/>
    <property type="evidence" value="ECO:0007669"/>
    <property type="project" value="UniProtKB-SubCell"/>
</dbReference>
<feature type="transmembrane region" description="Helical" evidence="5">
    <location>
        <begin position="311"/>
        <end position="330"/>
    </location>
</feature>
<evidence type="ECO:0000313" key="8">
    <source>
        <dbReference type="Proteomes" id="UP000593567"/>
    </source>
</evidence>
<keyword evidence="2 5" id="KW-0812">Transmembrane</keyword>
<dbReference type="Gene3D" id="1.20.1070.10">
    <property type="entry name" value="Rhodopsin 7-helix transmembrane proteins"/>
    <property type="match status" value="1"/>
</dbReference>
<name>A0A7J7J284_BUGNE</name>
<dbReference type="PROSITE" id="PS50262">
    <property type="entry name" value="G_PROTEIN_RECEP_F1_2"/>
    <property type="match status" value="1"/>
</dbReference>
<dbReference type="Proteomes" id="UP000593567">
    <property type="component" value="Unassembled WGS sequence"/>
</dbReference>